<dbReference type="AlphaFoldDB" id="A0AAE1HFL4"/>
<dbReference type="InterPro" id="IPR049176">
    <property type="entry name" value="COG5_N"/>
</dbReference>
<dbReference type="GO" id="GO:0006891">
    <property type="term" value="P:intra-Golgi vesicle-mediated transport"/>
    <property type="evidence" value="ECO:0007669"/>
    <property type="project" value="InterPro"/>
</dbReference>
<evidence type="ECO:0000256" key="3">
    <source>
        <dbReference type="ARBA" id="ARBA00023034"/>
    </source>
</evidence>
<sequence>MSSNSVDQWRTIEQDEFYRLFLVDEDKQNLTKSAVSHTLAVSEQLSKLTEGISILDNELHKQVFENHEDLVSQATWVERLQSLLAGMHSQTQCVLSGVERLRARIMEPFLRMESHTLVLSRLHETSDLLRRIARLQQLSKKLQNCQDHVKAAALLNEIDQLSEDVDLSGLEILESDQATVQKHRVTVHKQAQTMLKDGLDTLNHQKASFIHDLHICLSYTNNSFQVTTAVMVFSNLGVLNTELNRILDTSVATLSNAISEALDIQVLTQAPTSNESIKSRGTPGRVVMPSLGNISSFRSKLWSALENLFEVSIYNQCSQIEVLQAVLHNQCNELGCKIQVPDDKKNMTDTFWTRVMKLLSQELVSSSQNSTYMKQALEGEFPKLLRLYVDLRKRLINAHTKTIAETSSSDLSPESSKQPYQFERELIARFENAYLSRSVSRLLDPVNLMFSETKAPTHENVDGLVRTITSELSVSLVDEALSKTVSKNISKAVHLFCIKCEQLVATGGDATQVIDIPSQAQTLNAAAANILHYLAGQLERVLNNMGGTLAAGPAAVVRESLGGIEKLVTTQILNPLLASIGDAIEAILLTMHDEDYAADEGSSINSLYMKELHTFIGRAINLYLSPFDDQTLVVNSVSVATRCIDLFLRLASLIRPLGKVGIAKLSADFEKLELALQPLAGRQPPADLGWGKHLRTLRSLRTLIGLPANEVAASPAVGTALPHSLVLTALFAQAPADLLSPHQSAGWSISRLSQWLDSHPAERDRLQLVGGCLQRYQQAVRQSGQAEFHPVYPIMVSLLEAGMTMCSN</sequence>
<dbReference type="GO" id="GO:0000139">
    <property type="term" value="C:Golgi membrane"/>
    <property type="evidence" value="ECO:0007669"/>
    <property type="project" value="UniProtKB-SubCell"/>
</dbReference>
<keyword evidence="3" id="KW-0333">Golgi apparatus</keyword>
<keyword evidence="8" id="KW-1185">Reference proteome</keyword>
<evidence type="ECO:0000256" key="2">
    <source>
        <dbReference type="ARBA" id="ARBA00020974"/>
    </source>
</evidence>
<dbReference type="PANTHER" id="PTHR13228">
    <property type="entry name" value="CONSERVED OLIGOMERIC GOLGI COMPLEX COMPONENT 5"/>
    <property type="match status" value="1"/>
</dbReference>
<organism evidence="7 8">
    <name type="scientific">Frankliniella fusca</name>
    <dbReference type="NCBI Taxonomy" id="407009"/>
    <lineage>
        <taxon>Eukaryota</taxon>
        <taxon>Metazoa</taxon>
        <taxon>Ecdysozoa</taxon>
        <taxon>Arthropoda</taxon>
        <taxon>Hexapoda</taxon>
        <taxon>Insecta</taxon>
        <taxon>Pterygota</taxon>
        <taxon>Neoptera</taxon>
        <taxon>Paraneoptera</taxon>
        <taxon>Thysanoptera</taxon>
        <taxon>Terebrantia</taxon>
        <taxon>Thripoidea</taxon>
        <taxon>Thripidae</taxon>
        <taxon>Frankliniella</taxon>
    </lineage>
</organism>
<protein>
    <recommendedName>
        <fullName evidence="2">Conserved oligomeric Golgi complex subunit 5</fullName>
    </recommendedName>
</protein>
<dbReference type="Pfam" id="PF10392">
    <property type="entry name" value="COG5_N"/>
    <property type="match status" value="1"/>
</dbReference>
<evidence type="ECO:0000256" key="4">
    <source>
        <dbReference type="ARBA" id="ARBA00023136"/>
    </source>
</evidence>
<dbReference type="InterPro" id="IPR019465">
    <property type="entry name" value="Cog5"/>
</dbReference>
<dbReference type="Pfam" id="PF20649">
    <property type="entry name" value="COG5_C"/>
    <property type="match status" value="1"/>
</dbReference>
<feature type="domain" description="Conserved oligomeric Golgi complex subunit 5 N-terminal" evidence="5">
    <location>
        <begin position="33"/>
        <end position="142"/>
    </location>
</feature>
<accession>A0AAE1HFL4</accession>
<keyword evidence="4" id="KW-0472">Membrane</keyword>
<dbReference type="Proteomes" id="UP001219518">
    <property type="component" value="Unassembled WGS sequence"/>
</dbReference>
<dbReference type="GO" id="GO:0017119">
    <property type="term" value="C:Golgi transport complex"/>
    <property type="evidence" value="ECO:0007669"/>
    <property type="project" value="InterPro"/>
</dbReference>
<reference evidence="7" key="2">
    <citation type="journal article" date="2023" name="BMC Genomics">
        <title>Pest status, molecular evolution, and epigenetic factors derived from the genome assembly of Frankliniella fusca, a thysanopteran phytovirus vector.</title>
        <authorList>
            <person name="Catto M.A."/>
            <person name="Labadie P.E."/>
            <person name="Jacobson A.L."/>
            <person name="Kennedy G.G."/>
            <person name="Srinivasan R."/>
            <person name="Hunt B.G."/>
        </authorList>
    </citation>
    <scope>NUCLEOTIDE SEQUENCE</scope>
    <source>
        <strain evidence="7">PL_HMW_Pooled</strain>
    </source>
</reference>
<evidence type="ECO:0000256" key="1">
    <source>
        <dbReference type="ARBA" id="ARBA00004395"/>
    </source>
</evidence>
<evidence type="ECO:0000259" key="6">
    <source>
        <dbReference type="Pfam" id="PF20649"/>
    </source>
</evidence>
<proteinExistence type="predicted"/>
<reference evidence="7" key="1">
    <citation type="submission" date="2021-07" db="EMBL/GenBank/DDBJ databases">
        <authorList>
            <person name="Catto M.A."/>
            <person name="Jacobson A."/>
            <person name="Kennedy G."/>
            <person name="Labadie P."/>
            <person name="Hunt B.G."/>
            <person name="Srinivasan R."/>
        </authorList>
    </citation>
    <scope>NUCLEOTIDE SEQUENCE</scope>
    <source>
        <strain evidence="7">PL_HMW_Pooled</strain>
        <tissue evidence="7">Head</tissue>
    </source>
</reference>
<evidence type="ECO:0000259" key="5">
    <source>
        <dbReference type="Pfam" id="PF10392"/>
    </source>
</evidence>
<gene>
    <name evidence="7" type="ORF">KUF71_009711</name>
</gene>
<name>A0AAE1HFL4_9NEOP</name>
<dbReference type="InterPro" id="IPR048485">
    <property type="entry name" value="COG5_helical"/>
</dbReference>
<evidence type="ECO:0000313" key="7">
    <source>
        <dbReference type="EMBL" id="KAK3920424.1"/>
    </source>
</evidence>
<dbReference type="PANTHER" id="PTHR13228:SF3">
    <property type="entry name" value="CONSERVED OLIGOMERIC GOLGI COMPLEX SUBUNIT 5"/>
    <property type="match status" value="1"/>
</dbReference>
<evidence type="ECO:0000313" key="8">
    <source>
        <dbReference type="Proteomes" id="UP001219518"/>
    </source>
</evidence>
<feature type="domain" description="Conserved oligomeric Golgi complex subunit 5 helical" evidence="6">
    <location>
        <begin position="167"/>
        <end position="391"/>
    </location>
</feature>
<dbReference type="EMBL" id="JAHWGI010000999">
    <property type="protein sequence ID" value="KAK3920424.1"/>
    <property type="molecule type" value="Genomic_DNA"/>
</dbReference>
<comment type="caution">
    <text evidence="7">The sequence shown here is derived from an EMBL/GenBank/DDBJ whole genome shotgun (WGS) entry which is preliminary data.</text>
</comment>
<comment type="subcellular location">
    <subcellularLocation>
        <location evidence="1">Golgi apparatus membrane</location>
        <topology evidence="1">Peripheral membrane protein</topology>
    </subcellularLocation>
</comment>